<keyword evidence="5" id="KW-1185">Reference proteome</keyword>
<dbReference type="GO" id="GO:0000976">
    <property type="term" value="F:transcription cis-regulatory region binding"/>
    <property type="evidence" value="ECO:0007669"/>
    <property type="project" value="TreeGrafter"/>
</dbReference>
<keyword evidence="1 2" id="KW-0238">DNA-binding</keyword>
<evidence type="ECO:0000259" key="3">
    <source>
        <dbReference type="PROSITE" id="PS50977"/>
    </source>
</evidence>
<dbReference type="PROSITE" id="PS50977">
    <property type="entry name" value="HTH_TETR_2"/>
    <property type="match status" value="1"/>
</dbReference>
<proteinExistence type="predicted"/>
<dbReference type="InterPro" id="IPR036271">
    <property type="entry name" value="Tet_transcr_reg_TetR-rel_C_sf"/>
</dbReference>
<dbReference type="SUPFAM" id="SSF48498">
    <property type="entry name" value="Tetracyclin repressor-like, C-terminal domain"/>
    <property type="match status" value="1"/>
</dbReference>
<comment type="caution">
    <text evidence="4">The sequence shown here is derived from an EMBL/GenBank/DDBJ whole genome shotgun (WGS) entry which is preliminary data.</text>
</comment>
<reference evidence="4 5" key="1">
    <citation type="submission" date="2017-09" db="EMBL/GenBank/DDBJ databases">
        <title>A multilocus sequence analysis scheme for characterization of bacteria in the genus Thioclava.</title>
        <authorList>
            <person name="Liu Y."/>
            <person name="Shao Z."/>
        </authorList>
    </citation>
    <scope>NUCLEOTIDE SEQUENCE [LARGE SCALE GENOMIC DNA]</scope>
    <source>
        <strain evidence="4 5">CAU 1312</strain>
    </source>
</reference>
<dbReference type="Pfam" id="PF17932">
    <property type="entry name" value="TetR_C_24"/>
    <property type="match status" value="1"/>
</dbReference>
<gene>
    <name evidence="4" type="ORF">CLN94_10250</name>
</gene>
<dbReference type="Proteomes" id="UP000243507">
    <property type="component" value="Unassembled WGS sequence"/>
</dbReference>
<dbReference type="PANTHER" id="PTHR30055:SF237">
    <property type="entry name" value="TRANSCRIPTIONAL REPRESSOR MCE3R"/>
    <property type="match status" value="1"/>
</dbReference>
<evidence type="ECO:0000313" key="5">
    <source>
        <dbReference type="Proteomes" id="UP000243507"/>
    </source>
</evidence>
<evidence type="ECO:0000256" key="1">
    <source>
        <dbReference type="ARBA" id="ARBA00023125"/>
    </source>
</evidence>
<dbReference type="EMBL" id="NTJD01000007">
    <property type="protein sequence ID" value="PCD76199.1"/>
    <property type="molecule type" value="Genomic_DNA"/>
</dbReference>
<dbReference type="InterPro" id="IPR001647">
    <property type="entry name" value="HTH_TetR"/>
</dbReference>
<dbReference type="AlphaFoldDB" id="A0A2A4CPY4"/>
<accession>A0A2A4CPY4</accession>
<feature type="DNA-binding region" description="H-T-H motif" evidence="2">
    <location>
        <begin position="33"/>
        <end position="52"/>
    </location>
</feature>
<dbReference type="Gene3D" id="1.10.357.10">
    <property type="entry name" value="Tetracycline Repressor, domain 2"/>
    <property type="match status" value="1"/>
</dbReference>
<dbReference type="InterPro" id="IPR041490">
    <property type="entry name" value="KstR2_TetR_C"/>
</dbReference>
<protein>
    <submittedName>
        <fullName evidence="4">TetR family transcriptional regulator</fullName>
    </submittedName>
</protein>
<dbReference type="SUPFAM" id="SSF46689">
    <property type="entry name" value="Homeodomain-like"/>
    <property type="match status" value="1"/>
</dbReference>
<dbReference type="Pfam" id="PF00440">
    <property type="entry name" value="TetR_N"/>
    <property type="match status" value="1"/>
</dbReference>
<dbReference type="InterPro" id="IPR050109">
    <property type="entry name" value="HTH-type_TetR-like_transc_reg"/>
</dbReference>
<dbReference type="RefSeq" id="WP_096433848.1">
    <property type="nucleotide sequence ID" value="NZ_NTJD01000007.1"/>
</dbReference>
<dbReference type="GO" id="GO:0003700">
    <property type="term" value="F:DNA-binding transcription factor activity"/>
    <property type="evidence" value="ECO:0007669"/>
    <property type="project" value="TreeGrafter"/>
</dbReference>
<feature type="domain" description="HTH tetR-type" evidence="3">
    <location>
        <begin position="10"/>
        <end position="70"/>
    </location>
</feature>
<name>A0A2A4CPY4_9RHOB</name>
<dbReference type="PRINTS" id="PR00455">
    <property type="entry name" value="HTHTETR"/>
</dbReference>
<evidence type="ECO:0000313" key="4">
    <source>
        <dbReference type="EMBL" id="PCD76199.1"/>
    </source>
</evidence>
<sequence>MARKTGSHSEITGPRIRAEAQRLFARHGFAAVSMRQIAAAVGVQAGALYLYTPDKEALLFDLLKTHMDGLLAAWAEEPKGEGARARLEAFVRFHIRYNLERAEAVFLSYMELRNLGPENFAVIEGLRKTYETELEAILKAGQAEGVFDLPDSKLATMAIIAMLTGVNTWFRAGGRLSRETVEAIYWDMVRKAVSA</sequence>
<dbReference type="InterPro" id="IPR009057">
    <property type="entry name" value="Homeodomain-like_sf"/>
</dbReference>
<evidence type="ECO:0000256" key="2">
    <source>
        <dbReference type="PROSITE-ProRule" id="PRU00335"/>
    </source>
</evidence>
<dbReference type="OrthoDB" id="9814200at2"/>
<dbReference type="PANTHER" id="PTHR30055">
    <property type="entry name" value="HTH-TYPE TRANSCRIPTIONAL REGULATOR RUTR"/>
    <property type="match status" value="1"/>
</dbReference>
<organism evidence="4 5">
    <name type="scientific">Pseudothioclava arenosa</name>
    <dbReference type="NCBI Taxonomy" id="1795308"/>
    <lineage>
        <taxon>Bacteria</taxon>
        <taxon>Pseudomonadati</taxon>
        <taxon>Pseudomonadota</taxon>
        <taxon>Alphaproteobacteria</taxon>
        <taxon>Rhodobacterales</taxon>
        <taxon>Paracoccaceae</taxon>
        <taxon>Pseudothioclava</taxon>
    </lineage>
</organism>